<dbReference type="Proteomes" id="UP000641932">
    <property type="component" value="Unassembled WGS sequence"/>
</dbReference>
<accession>A0A917ZW40</accession>
<proteinExistence type="predicted"/>
<evidence type="ECO:0000313" key="2">
    <source>
        <dbReference type="EMBL" id="GGO96153.1"/>
    </source>
</evidence>
<comment type="caution">
    <text evidence="2">The sequence shown here is derived from an EMBL/GenBank/DDBJ whole genome shotgun (WGS) entry which is preliminary data.</text>
</comment>
<feature type="compositionally biased region" description="Polar residues" evidence="1">
    <location>
        <begin position="1"/>
        <end position="34"/>
    </location>
</feature>
<protein>
    <submittedName>
        <fullName evidence="2">Uncharacterized protein</fullName>
    </submittedName>
</protein>
<reference evidence="2" key="1">
    <citation type="journal article" date="2014" name="Int. J. Syst. Evol. Microbiol.">
        <title>Complete genome sequence of Corynebacterium casei LMG S-19264T (=DSM 44701T), isolated from a smear-ripened cheese.</title>
        <authorList>
            <consortium name="US DOE Joint Genome Institute (JGI-PGF)"/>
            <person name="Walter F."/>
            <person name="Albersmeier A."/>
            <person name="Kalinowski J."/>
            <person name="Ruckert C."/>
        </authorList>
    </citation>
    <scope>NUCLEOTIDE SEQUENCE</scope>
    <source>
        <strain evidence="2">CGMCC 4.7201</strain>
    </source>
</reference>
<evidence type="ECO:0000256" key="1">
    <source>
        <dbReference type="SAM" id="MobiDB-lite"/>
    </source>
</evidence>
<gene>
    <name evidence="2" type="ORF">GCM10012280_55000</name>
</gene>
<dbReference type="AlphaFoldDB" id="A0A917ZW40"/>
<keyword evidence="3" id="KW-1185">Reference proteome</keyword>
<feature type="compositionally biased region" description="Gly residues" evidence="1">
    <location>
        <begin position="51"/>
        <end position="61"/>
    </location>
</feature>
<reference evidence="2" key="2">
    <citation type="submission" date="2020-09" db="EMBL/GenBank/DDBJ databases">
        <authorList>
            <person name="Sun Q."/>
            <person name="Zhou Y."/>
        </authorList>
    </citation>
    <scope>NUCLEOTIDE SEQUENCE</scope>
    <source>
        <strain evidence="2">CGMCC 4.7201</strain>
    </source>
</reference>
<evidence type="ECO:0000313" key="3">
    <source>
        <dbReference type="Proteomes" id="UP000641932"/>
    </source>
</evidence>
<organism evidence="2 3">
    <name type="scientific">Wenjunlia tyrosinilytica</name>
    <dbReference type="NCBI Taxonomy" id="1544741"/>
    <lineage>
        <taxon>Bacteria</taxon>
        <taxon>Bacillati</taxon>
        <taxon>Actinomycetota</taxon>
        <taxon>Actinomycetes</taxon>
        <taxon>Kitasatosporales</taxon>
        <taxon>Streptomycetaceae</taxon>
        <taxon>Wenjunlia</taxon>
    </lineage>
</organism>
<name>A0A917ZW40_9ACTN</name>
<dbReference type="EMBL" id="BMMS01000028">
    <property type="protein sequence ID" value="GGO96153.1"/>
    <property type="molecule type" value="Genomic_DNA"/>
</dbReference>
<feature type="region of interest" description="Disordered" evidence="1">
    <location>
        <begin position="1"/>
        <end position="61"/>
    </location>
</feature>
<sequence>MRQKNPWNSVSHTQASNDTTAIGSSKVTRRSLPQTDRLRLDSRTRHPTVTGRGGARAEGID</sequence>